<dbReference type="Gene3D" id="3.10.310.10">
    <property type="entry name" value="Diaminopimelate Epimerase, Chain A, domain 1"/>
    <property type="match status" value="1"/>
</dbReference>
<protein>
    <recommendedName>
        <fullName evidence="3">PhzF family phenazine biosynthesis protein</fullName>
    </recommendedName>
</protein>
<sequence>MSINPLGNVSLLVFAPETYDDNDLNVRVFADCGGVPEDPATGSSNGCLAAYLVREDYFKSDEIEVTVE</sequence>
<dbReference type="AlphaFoldDB" id="A0A151ABA3"/>
<gene>
    <name evidence="1" type="ORF">HAPAU_31590</name>
</gene>
<evidence type="ECO:0008006" key="3">
    <source>
        <dbReference type="Google" id="ProtNLM"/>
    </source>
</evidence>
<organism evidence="1 2">
    <name type="scientific">Halalkalicoccus paucihalophilus</name>
    <dbReference type="NCBI Taxonomy" id="1008153"/>
    <lineage>
        <taxon>Archaea</taxon>
        <taxon>Methanobacteriati</taxon>
        <taxon>Methanobacteriota</taxon>
        <taxon>Stenosarchaea group</taxon>
        <taxon>Halobacteria</taxon>
        <taxon>Halobacteriales</taxon>
        <taxon>Halococcaceae</taxon>
        <taxon>Halalkalicoccus</taxon>
    </lineage>
</organism>
<dbReference type="PATRIC" id="fig|1008153.3.peg.3297"/>
<comment type="caution">
    <text evidence="1">The sequence shown here is derived from an EMBL/GenBank/DDBJ whole genome shotgun (WGS) entry which is preliminary data.</text>
</comment>
<accession>A0A151ABA3</accession>
<proteinExistence type="predicted"/>
<dbReference type="EMBL" id="LTAZ01000012">
    <property type="protein sequence ID" value="KYH24782.1"/>
    <property type="molecule type" value="Genomic_DNA"/>
</dbReference>
<evidence type="ECO:0000313" key="2">
    <source>
        <dbReference type="Proteomes" id="UP000075321"/>
    </source>
</evidence>
<dbReference type="GO" id="GO:0003824">
    <property type="term" value="F:catalytic activity"/>
    <property type="evidence" value="ECO:0007669"/>
    <property type="project" value="InterPro"/>
</dbReference>
<dbReference type="Pfam" id="PF02567">
    <property type="entry name" value="PhzC-PhzF"/>
    <property type="match status" value="1"/>
</dbReference>
<dbReference type="Proteomes" id="UP000075321">
    <property type="component" value="Unassembled WGS sequence"/>
</dbReference>
<dbReference type="SUPFAM" id="SSF54506">
    <property type="entry name" value="Diaminopimelate epimerase-like"/>
    <property type="match status" value="1"/>
</dbReference>
<name>A0A151ABA3_9EURY</name>
<dbReference type="InterPro" id="IPR003719">
    <property type="entry name" value="Phenazine_PhzF-like"/>
</dbReference>
<evidence type="ECO:0000313" key="1">
    <source>
        <dbReference type="EMBL" id="KYH24782.1"/>
    </source>
</evidence>
<keyword evidence="2" id="KW-1185">Reference proteome</keyword>
<reference evidence="1 2" key="1">
    <citation type="submission" date="2016-02" db="EMBL/GenBank/DDBJ databases">
        <title>Genome sequence of Halalkalicoccus paucihalophilus DSM 24557.</title>
        <authorList>
            <person name="Poehlein A."/>
            <person name="Daniel R."/>
        </authorList>
    </citation>
    <scope>NUCLEOTIDE SEQUENCE [LARGE SCALE GENOMIC DNA]</scope>
    <source>
        <strain evidence="1 2">DSM 24557</strain>
    </source>
</reference>